<keyword evidence="1" id="KW-0378">Hydrolase</keyword>
<dbReference type="InterPro" id="IPR000801">
    <property type="entry name" value="Esterase-like"/>
</dbReference>
<organism evidence="1 2">
    <name type="scientific">Mucilaginibacter corticis</name>
    <dbReference type="NCBI Taxonomy" id="2597670"/>
    <lineage>
        <taxon>Bacteria</taxon>
        <taxon>Pseudomonadati</taxon>
        <taxon>Bacteroidota</taxon>
        <taxon>Sphingobacteriia</taxon>
        <taxon>Sphingobacteriales</taxon>
        <taxon>Sphingobacteriaceae</taxon>
        <taxon>Mucilaginibacter</taxon>
    </lineage>
</organism>
<dbReference type="InterPro" id="IPR029058">
    <property type="entry name" value="AB_hydrolase_fold"/>
</dbReference>
<proteinExistence type="predicted"/>
<dbReference type="OrthoDB" id="9803578at2"/>
<dbReference type="Gene3D" id="3.40.50.1820">
    <property type="entry name" value="alpha/beta hydrolase"/>
    <property type="match status" value="1"/>
</dbReference>
<dbReference type="EMBL" id="VLPK01000002">
    <property type="protein sequence ID" value="TSJ40570.1"/>
    <property type="molecule type" value="Genomic_DNA"/>
</dbReference>
<dbReference type="InterPro" id="IPR050583">
    <property type="entry name" value="Mycobacterial_A85_antigen"/>
</dbReference>
<evidence type="ECO:0000313" key="1">
    <source>
        <dbReference type="EMBL" id="TSJ40570.1"/>
    </source>
</evidence>
<keyword evidence="2" id="KW-1185">Reference proteome</keyword>
<reference evidence="1 2" key="1">
    <citation type="submission" date="2019-07" db="EMBL/GenBank/DDBJ databases">
        <authorList>
            <person name="Huq M.A."/>
        </authorList>
    </citation>
    <scope>NUCLEOTIDE SEQUENCE [LARGE SCALE GENOMIC DNA]</scope>
    <source>
        <strain evidence="1 2">MAH-19</strain>
    </source>
</reference>
<protein>
    <submittedName>
        <fullName evidence="1">Alpha/beta hydrolase</fullName>
    </submittedName>
</protein>
<dbReference type="RefSeq" id="WP_144248608.1">
    <property type="nucleotide sequence ID" value="NZ_VLPK01000002.1"/>
</dbReference>
<name>A0A556MKY5_9SPHI</name>
<accession>A0A556MKY5</accession>
<dbReference type="PANTHER" id="PTHR48098:SF6">
    <property type="entry name" value="FERRI-BACILLIBACTIN ESTERASE BESA"/>
    <property type="match status" value="1"/>
</dbReference>
<sequence length="272" mass="30545">MKLKWILSLIFLLVLGQGKVSAQKLVDTAQAKYETSKLVIERLKRQRTLQIYLPKGYSTSSKRYPVIYIQDGQDAYIKDALDGDKWYADSLVNLMAEERQCILVAVYAGSGSTRTNEYNPYLGNSDGAIYASYLAKVVKPYIDANYHTKDDAKYTAIVGSAAGGIIATYTTAKYSDVFGVAGIFSPAYKESPGIFDDMTKQAINSKSRFFLAYGDVEDNEAADVNRMSNILRHKKMSSKNTPTPLVIKSAKADQKQWRTDFEAFYNWFIDKL</sequence>
<evidence type="ECO:0000313" key="2">
    <source>
        <dbReference type="Proteomes" id="UP000318733"/>
    </source>
</evidence>
<dbReference type="GO" id="GO:0016787">
    <property type="term" value="F:hydrolase activity"/>
    <property type="evidence" value="ECO:0007669"/>
    <property type="project" value="UniProtKB-KW"/>
</dbReference>
<dbReference type="PANTHER" id="PTHR48098">
    <property type="entry name" value="ENTEROCHELIN ESTERASE-RELATED"/>
    <property type="match status" value="1"/>
</dbReference>
<dbReference type="SUPFAM" id="SSF53474">
    <property type="entry name" value="alpha/beta-Hydrolases"/>
    <property type="match status" value="1"/>
</dbReference>
<dbReference type="AlphaFoldDB" id="A0A556MKY5"/>
<dbReference type="Pfam" id="PF00756">
    <property type="entry name" value="Esterase"/>
    <property type="match status" value="1"/>
</dbReference>
<comment type="caution">
    <text evidence="1">The sequence shown here is derived from an EMBL/GenBank/DDBJ whole genome shotgun (WGS) entry which is preliminary data.</text>
</comment>
<dbReference type="Proteomes" id="UP000318733">
    <property type="component" value="Unassembled WGS sequence"/>
</dbReference>
<gene>
    <name evidence="1" type="ORF">FO440_12515</name>
</gene>